<dbReference type="AlphaFoldDB" id="A0A941I7Z0"/>
<feature type="transmembrane region" description="Helical" evidence="1">
    <location>
        <begin position="38"/>
        <end position="59"/>
    </location>
</feature>
<dbReference type="Proteomes" id="UP000675284">
    <property type="component" value="Unassembled WGS sequence"/>
</dbReference>
<reference evidence="2" key="1">
    <citation type="submission" date="2021-04" db="EMBL/GenBank/DDBJ databases">
        <title>Isolation and polyphasic classification of algal microorganism.</title>
        <authorList>
            <person name="Wang S."/>
        </authorList>
    </citation>
    <scope>NUCLEOTIDE SEQUENCE</scope>
    <source>
        <strain evidence="2">720a</strain>
    </source>
</reference>
<evidence type="ECO:0000313" key="2">
    <source>
        <dbReference type="EMBL" id="MBR7795034.1"/>
    </source>
</evidence>
<keyword evidence="1" id="KW-0812">Transmembrane</keyword>
<accession>A0A941I7Z0</accession>
<protein>
    <submittedName>
        <fullName evidence="2">Uncharacterized protein</fullName>
    </submittedName>
</protein>
<sequence length="103" mass="12213">MVHNLWTELYIVLLLLAAVVIISQCYITYLFHKYEQAKIWKVIGILFPLGLNIYIYQIIKLEKRLNNFLQIASMERRDWRTAYLLVLAQYLLLFAVFGLFASP</sequence>
<keyword evidence="1" id="KW-1133">Transmembrane helix</keyword>
<proteinExistence type="predicted"/>
<gene>
    <name evidence="2" type="ORF">KCX74_03140</name>
</gene>
<evidence type="ECO:0000256" key="1">
    <source>
        <dbReference type="SAM" id="Phobius"/>
    </source>
</evidence>
<keyword evidence="3" id="KW-1185">Reference proteome</keyword>
<organism evidence="2 3">
    <name type="scientific">Virgibacillus salarius</name>
    <dbReference type="NCBI Taxonomy" id="447199"/>
    <lineage>
        <taxon>Bacteria</taxon>
        <taxon>Bacillati</taxon>
        <taxon>Bacillota</taxon>
        <taxon>Bacilli</taxon>
        <taxon>Bacillales</taxon>
        <taxon>Bacillaceae</taxon>
        <taxon>Virgibacillus</taxon>
    </lineage>
</organism>
<feature type="transmembrane region" description="Helical" evidence="1">
    <location>
        <begin position="80"/>
        <end position="101"/>
    </location>
</feature>
<keyword evidence="1" id="KW-0472">Membrane</keyword>
<dbReference type="RefSeq" id="WP_034679386.1">
    <property type="nucleotide sequence ID" value="NZ_BAAACY010000145.1"/>
</dbReference>
<evidence type="ECO:0000313" key="3">
    <source>
        <dbReference type="Proteomes" id="UP000675284"/>
    </source>
</evidence>
<dbReference type="EMBL" id="JAGSOT010000006">
    <property type="protein sequence ID" value="MBR7795034.1"/>
    <property type="molecule type" value="Genomic_DNA"/>
</dbReference>
<comment type="caution">
    <text evidence="2">The sequence shown here is derived from an EMBL/GenBank/DDBJ whole genome shotgun (WGS) entry which is preliminary data.</text>
</comment>
<feature type="transmembrane region" description="Helical" evidence="1">
    <location>
        <begin position="9"/>
        <end position="32"/>
    </location>
</feature>
<name>A0A941I7Z0_9BACI</name>